<feature type="region of interest" description="Disordered" evidence="1">
    <location>
        <begin position="1"/>
        <end position="52"/>
    </location>
</feature>
<evidence type="ECO:0000256" key="1">
    <source>
        <dbReference type="SAM" id="MobiDB-lite"/>
    </source>
</evidence>
<protein>
    <submittedName>
        <fullName evidence="2">Uncharacterized protein</fullName>
    </submittedName>
</protein>
<dbReference type="AlphaFoldDB" id="A0A7J7K280"/>
<dbReference type="Proteomes" id="UP000593567">
    <property type="component" value="Unassembled WGS sequence"/>
</dbReference>
<evidence type="ECO:0000313" key="2">
    <source>
        <dbReference type="EMBL" id="KAF6032752.1"/>
    </source>
</evidence>
<proteinExistence type="predicted"/>
<accession>A0A7J7K280</accession>
<organism evidence="2 3">
    <name type="scientific">Bugula neritina</name>
    <name type="common">Brown bryozoan</name>
    <name type="synonym">Sertularia neritina</name>
    <dbReference type="NCBI Taxonomy" id="10212"/>
    <lineage>
        <taxon>Eukaryota</taxon>
        <taxon>Metazoa</taxon>
        <taxon>Spiralia</taxon>
        <taxon>Lophotrochozoa</taxon>
        <taxon>Bryozoa</taxon>
        <taxon>Gymnolaemata</taxon>
        <taxon>Cheilostomatida</taxon>
        <taxon>Flustrina</taxon>
        <taxon>Buguloidea</taxon>
        <taxon>Bugulidae</taxon>
        <taxon>Bugula</taxon>
    </lineage>
</organism>
<name>A0A7J7K280_BUGNE</name>
<feature type="compositionally biased region" description="Basic and acidic residues" evidence="1">
    <location>
        <begin position="16"/>
        <end position="27"/>
    </location>
</feature>
<evidence type="ECO:0000313" key="3">
    <source>
        <dbReference type="Proteomes" id="UP000593567"/>
    </source>
</evidence>
<sequence>MLRCLDTNTPGTTTPDSRHPSPPQDHKPAKKKKRRVSPSPSFSSTNTAVNSIPEVEQRIHKLEAKLSQLTFQVLAATT</sequence>
<dbReference type="EMBL" id="VXIV02001482">
    <property type="protein sequence ID" value="KAF6032752.1"/>
    <property type="molecule type" value="Genomic_DNA"/>
</dbReference>
<comment type="caution">
    <text evidence="2">The sequence shown here is derived from an EMBL/GenBank/DDBJ whole genome shotgun (WGS) entry which is preliminary data.</text>
</comment>
<reference evidence="2" key="1">
    <citation type="submission" date="2020-06" db="EMBL/GenBank/DDBJ databases">
        <title>Draft genome of Bugula neritina, a colonial animal packing powerful symbionts and potential medicines.</title>
        <authorList>
            <person name="Rayko M."/>
        </authorList>
    </citation>
    <scope>NUCLEOTIDE SEQUENCE [LARGE SCALE GENOMIC DNA]</scope>
    <source>
        <strain evidence="2">Kwan_BN1</strain>
    </source>
</reference>
<gene>
    <name evidence="2" type="ORF">EB796_008939</name>
</gene>
<keyword evidence="3" id="KW-1185">Reference proteome</keyword>
<feature type="compositionally biased region" description="Polar residues" evidence="1">
    <location>
        <begin position="1"/>
        <end position="15"/>
    </location>
</feature>